<dbReference type="GeneID" id="87798975"/>
<keyword evidence="8 11" id="KW-1133">Transmembrane helix</keyword>
<evidence type="ECO:0000256" key="3">
    <source>
        <dbReference type="ARBA" id="ARBA00012438"/>
    </source>
</evidence>
<dbReference type="SMART" id="SM00388">
    <property type="entry name" value="HisKA"/>
    <property type="match status" value="1"/>
</dbReference>
<keyword evidence="10 11" id="KW-0472">Membrane</keyword>
<feature type="transmembrane region" description="Helical" evidence="11">
    <location>
        <begin position="12"/>
        <end position="33"/>
    </location>
</feature>
<feature type="transmembrane region" description="Helical" evidence="11">
    <location>
        <begin position="150"/>
        <end position="169"/>
    </location>
</feature>
<name>A0A7W9SFC9_9FIRM</name>
<evidence type="ECO:0000256" key="6">
    <source>
        <dbReference type="ARBA" id="ARBA00022692"/>
    </source>
</evidence>
<reference evidence="13 14" key="1">
    <citation type="submission" date="2020-08" db="EMBL/GenBank/DDBJ databases">
        <title>Genomic Encyclopedia of Type Strains, Phase IV (KMG-IV): sequencing the most valuable type-strain genomes for metagenomic binning, comparative biology and taxonomic classification.</title>
        <authorList>
            <person name="Goeker M."/>
        </authorList>
    </citation>
    <scope>NUCLEOTIDE SEQUENCE [LARGE SCALE GENOMIC DNA]</scope>
    <source>
        <strain evidence="13 14">DSM 17245</strain>
    </source>
</reference>
<dbReference type="PANTHER" id="PTHR45528">
    <property type="entry name" value="SENSOR HISTIDINE KINASE CPXA"/>
    <property type="match status" value="1"/>
</dbReference>
<evidence type="ECO:0000313" key="14">
    <source>
        <dbReference type="Proteomes" id="UP000522163"/>
    </source>
</evidence>
<dbReference type="InterPro" id="IPR050398">
    <property type="entry name" value="HssS/ArlS-like"/>
</dbReference>
<evidence type="ECO:0000256" key="8">
    <source>
        <dbReference type="ARBA" id="ARBA00022989"/>
    </source>
</evidence>
<dbReference type="Pfam" id="PF00512">
    <property type="entry name" value="HisKA"/>
    <property type="match status" value="1"/>
</dbReference>
<evidence type="ECO:0000256" key="1">
    <source>
        <dbReference type="ARBA" id="ARBA00000085"/>
    </source>
</evidence>
<dbReference type="EC" id="2.7.13.3" evidence="3"/>
<evidence type="ECO:0000313" key="13">
    <source>
        <dbReference type="EMBL" id="MBB6040396.1"/>
    </source>
</evidence>
<dbReference type="InterPro" id="IPR005467">
    <property type="entry name" value="His_kinase_dom"/>
</dbReference>
<feature type="domain" description="Histidine kinase" evidence="12">
    <location>
        <begin position="240"/>
        <end position="448"/>
    </location>
</feature>
<keyword evidence="4" id="KW-0597">Phosphoprotein</keyword>
<keyword evidence="5" id="KW-0808">Transferase</keyword>
<dbReference type="GO" id="GO:0000155">
    <property type="term" value="F:phosphorelay sensor kinase activity"/>
    <property type="evidence" value="ECO:0007669"/>
    <property type="project" value="InterPro"/>
</dbReference>
<keyword evidence="9" id="KW-0902">Two-component regulatory system</keyword>
<keyword evidence="6 11" id="KW-0812">Transmembrane</keyword>
<dbReference type="PRINTS" id="PR01780">
    <property type="entry name" value="LANTIREGPROT"/>
</dbReference>
<dbReference type="Proteomes" id="UP000522163">
    <property type="component" value="Unassembled WGS sequence"/>
</dbReference>
<dbReference type="PANTHER" id="PTHR45528:SF8">
    <property type="entry name" value="HISTIDINE KINASE"/>
    <property type="match status" value="1"/>
</dbReference>
<proteinExistence type="predicted"/>
<evidence type="ECO:0000256" key="2">
    <source>
        <dbReference type="ARBA" id="ARBA00004141"/>
    </source>
</evidence>
<dbReference type="InterPro" id="IPR003661">
    <property type="entry name" value="HisK_dim/P_dom"/>
</dbReference>
<dbReference type="CDD" id="cd00082">
    <property type="entry name" value="HisKA"/>
    <property type="match status" value="1"/>
</dbReference>
<dbReference type="InterPro" id="IPR008358">
    <property type="entry name" value="Sig_transdc_His_kin/Pase_MprB"/>
</dbReference>
<dbReference type="SUPFAM" id="SSF55874">
    <property type="entry name" value="ATPase domain of HSP90 chaperone/DNA topoisomerase II/histidine kinase"/>
    <property type="match status" value="1"/>
</dbReference>
<evidence type="ECO:0000256" key="9">
    <source>
        <dbReference type="ARBA" id="ARBA00023012"/>
    </source>
</evidence>
<comment type="subcellular location">
    <subcellularLocation>
        <location evidence="2">Membrane</location>
        <topology evidence="2">Multi-pass membrane protein</topology>
    </subcellularLocation>
</comment>
<dbReference type="SMART" id="SM00387">
    <property type="entry name" value="HATPase_c"/>
    <property type="match status" value="1"/>
</dbReference>
<dbReference type="SUPFAM" id="SSF47384">
    <property type="entry name" value="Homodimeric domain of signal transducing histidine kinase"/>
    <property type="match status" value="1"/>
</dbReference>
<dbReference type="PROSITE" id="PS50109">
    <property type="entry name" value="HIS_KIN"/>
    <property type="match status" value="1"/>
</dbReference>
<protein>
    <recommendedName>
        <fullName evidence="3">histidine kinase</fullName>
        <ecNumber evidence="3">2.7.13.3</ecNumber>
    </recommendedName>
</protein>
<dbReference type="Gene3D" id="3.30.565.10">
    <property type="entry name" value="Histidine kinase-like ATPase, C-terminal domain"/>
    <property type="match status" value="1"/>
</dbReference>
<gene>
    <name evidence="13" type="ORF">HNQ46_000359</name>
</gene>
<dbReference type="GO" id="GO:0005886">
    <property type="term" value="C:plasma membrane"/>
    <property type="evidence" value="ECO:0007669"/>
    <property type="project" value="TreeGrafter"/>
</dbReference>
<dbReference type="EMBL" id="JACHHH010000002">
    <property type="protein sequence ID" value="MBB6040396.1"/>
    <property type="molecule type" value="Genomic_DNA"/>
</dbReference>
<dbReference type="Pfam" id="PF02518">
    <property type="entry name" value="HATPase_c"/>
    <property type="match status" value="1"/>
</dbReference>
<accession>A0A7W9SFC9</accession>
<evidence type="ECO:0000256" key="5">
    <source>
        <dbReference type="ARBA" id="ARBA00022679"/>
    </source>
</evidence>
<evidence type="ECO:0000256" key="4">
    <source>
        <dbReference type="ARBA" id="ARBA00022553"/>
    </source>
</evidence>
<dbReference type="Gene3D" id="1.10.287.130">
    <property type="match status" value="1"/>
</dbReference>
<comment type="catalytic activity">
    <reaction evidence="1">
        <text>ATP + protein L-histidine = ADP + protein N-phospho-L-histidine.</text>
        <dbReference type="EC" id="2.7.13.3"/>
    </reaction>
</comment>
<evidence type="ECO:0000256" key="11">
    <source>
        <dbReference type="SAM" id="Phobius"/>
    </source>
</evidence>
<evidence type="ECO:0000256" key="7">
    <source>
        <dbReference type="ARBA" id="ARBA00022777"/>
    </source>
</evidence>
<dbReference type="RefSeq" id="WP_183682210.1">
    <property type="nucleotide sequence ID" value="NZ_JACHHH010000002.1"/>
</dbReference>
<organism evidence="13 14">
    <name type="scientific">Oribacterium sinus</name>
    <dbReference type="NCBI Taxonomy" id="237576"/>
    <lineage>
        <taxon>Bacteria</taxon>
        <taxon>Bacillati</taxon>
        <taxon>Bacillota</taxon>
        <taxon>Clostridia</taxon>
        <taxon>Lachnospirales</taxon>
        <taxon>Lachnospiraceae</taxon>
        <taxon>Oribacterium</taxon>
    </lineage>
</organism>
<dbReference type="InterPro" id="IPR036097">
    <property type="entry name" value="HisK_dim/P_sf"/>
</dbReference>
<dbReference type="AlphaFoldDB" id="A0A7W9SFC9"/>
<evidence type="ECO:0000256" key="10">
    <source>
        <dbReference type="ARBA" id="ARBA00023136"/>
    </source>
</evidence>
<dbReference type="InterPro" id="IPR036890">
    <property type="entry name" value="HATPase_C_sf"/>
</dbReference>
<comment type="caution">
    <text evidence="13">The sequence shown here is derived from an EMBL/GenBank/DDBJ whole genome shotgun (WGS) entry which is preliminary data.</text>
</comment>
<sequence length="448" mass="51571">MGNKKSLRYLISKYAIIELVYSFFIVVLFYVGLNVLLNTGVIHPANYADIQSEKVEEGFKKEDWTPAEIPFYYDFLYLKDGKIIENTIDKKYDNLVQEAQKNGKATSDEIIGSNIFKTYTMGNRQLVIRYKVNAIFTNKKLYKLFENFEWGYIVFILTIWFLGFALLLIRSSNILKREIDKIAIANANISRMDLDYEREYSKYKEIDGVLCSIDVLAKNLKKSLGEQWDMQVKQKELVEQLTHDIRTPITLIKGNLELLKEENPGLSSDRFSDIFNGIDRLEKYIGKLKNFSYTMEGKKDVVSNEVILYWIEVMSSICRLNGLKLKVIKSESSNIRLDKEEVAVALQNIVTNSVEYSKKDSVISVEFKDEPGEFVLIVRDEGTGFDKDLLPLLTDKFISGKVKDKCDKHGLGLWVVKNIVMANNGNLYLNNYGRGISGAEVKMVFYKE</sequence>
<keyword evidence="7 13" id="KW-0418">Kinase</keyword>
<evidence type="ECO:0000259" key="12">
    <source>
        <dbReference type="PROSITE" id="PS50109"/>
    </source>
</evidence>
<dbReference type="InterPro" id="IPR003594">
    <property type="entry name" value="HATPase_dom"/>
</dbReference>